<feature type="compositionally biased region" description="Low complexity" evidence="1">
    <location>
        <begin position="443"/>
        <end position="463"/>
    </location>
</feature>
<evidence type="ECO:0000313" key="4">
    <source>
        <dbReference type="Proteomes" id="UP000239560"/>
    </source>
</evidence>
<organism evidence="3 4">
    <name type="scientific">Rhodotorula toruloides</name>
    <name type="common">Yeast</name>
    <name type="synonym">Rhodosporidium toruloides</name>
    <dbReference type="NCBI Taxonomy" id="5286"/>
    <lineage>
        <taxon>Eukaryota</taxon>
        <taxon>Fungi</taxon>
        <taxon>Dikarya</taxon>
        <taxon>Basidiomycota</taxon>
        <taxon>Pucciniomycotina</taxon>
        <taxon>Microbotryomycetes</taxon>
        <taxon>Sporidiobolales</taxon>
        <taxon>Sporidiobolaceae</taxon>
        <taxon>Rhodotorula</taxon>
    </lineage>
</organism>
<feature type="transmembrane region" description="Helical" evidence="2">
    <location>
        <begin position="258"/>
        <end position="281"/>
    </location>
</feature>
<evidence type="ECO:0000256" key="1">
    <source>
        <dbReference type="SAM" id="MobiDB-lite"/>
    </source>
</evidence>
<dbReference type="Proteomes" id="UP000239560">
    <property type="component" value="Unassembled WGS sequence"/>
</dbReference>
<feature type="region of interest" description="Disordered" evidence="1">
    <location>
        <begin position="378"/>
        <end position="479"/>
    </location>
</feature>
<dbReference type="GO" id="GO:0006673">
    <property type="term" value="P:inositol phosphoceramide metabolic process"/>
    <property type="evidence" value="ECO:0007669"/>
    <property type="project" value="InterPro"/>
</dbReference>
<dbReference type="Pfam" id="PF08552">
    <property type="entry name" value="Kei1"/>
    <property type="match status" value="1"/>
</dbReference>
<sequence>MSVVSRGGPVNEDEGFDLDRSLARSQGQLATLFQRRCALSAASSLSSTSDGEISAATQRDACDRALQDTEENPTPWRLGYAPRRCSTRSAGWTSSSASATLITLFGVLNKVAGAYGMLAVLLSGGAALSQPLEQLTMYAYSIASLAAFIWGMQKISEVRTCHRTLRSGYLARTTSYSQENGTKTLLYAHMYAADHILGTVYTAFFAVVWYVYVPHDGRRIANSDAQKAMMGGSQSGVGMDEAARTAAAMTVWKSERGFSAAVLVIGWLLKVYFILVLYSFALHLRRGTYASLPKSSHNTIPSSKFVSEPSPYRPRSRYQPNHTRNSSTGGPQYTHLRGNSLASTAGMGGRGSMDGLDGTETTLAETLWEETDTMLAEEEKRLQSSAQQHGRRSSRVAPPPPLSAASRSAAATSGAAGDAVPPSPAFAKGTGIQRTSSGGVLVSGGATPSAGGATEAAGTEGSANPFAQILGRMSGETPR</sequence>
<feature type="transmembrane region" description="Helical" evidence="2">
    <location>
        <begin position="135"/>
        <end position="153"/>
    </location>
</feature>
<feature type="transmembrane region" description="Helical" evidence="2">
    <location>
        <begin position="111"/>
        <end position="129"/>
    </location>
</feature>
<feature type="compositionally biased region" description="Polar residues" evidence="1">
    <location>
        <begin position="293"/>
        <end position="305"/>
    </location>
</feature>
<feature type="region of interest" description="Disordered" evidence="1">
    <location>
        <begin position="293"/>
        <end position="358"/>
    </location>
</feature>
<dbReference type="PANTHER" id="PTHR28077:SF1">
    <property type="entry name" value="INOSITOL PHOSPHORYLCERAMIDE SYNTHASE REGULATORY SUBUNIT KEI1"/>
    <property type="match status" value="1"/>
</dbReference>
<comment type="caution">
    <text evidence="3">The sequence shown here is derived from an EMBL/GenBank/DDBJ whole genome shotgun (WGS) entry which is preliminary data.</text>
</comment>
<feature type="transmembrane region" description="Helical" evidence="2">
    <location>
        <begin position="191"/>
        <end position="212"/>
    </location>
</feature>
<keyword evidence="2" id="KW-1133">Transmembrane helix</keyword>
<dbReference type="GO" id="GO:0070917">
    <property type="term" value="F:inositol phosphoceramide synthase regulator activity"/>
    <property type="evidence" value="ECO:0007669"/>
    <property type="project" value="InterPro"/>
</dbReference>
<evidence type="ECO:0000256" key="2">
    <source>
        <dbReference type="SAM" id="Phobius"/>
    </source>
</evidence>
<dbReference type="PANTHER" id="PTHR28077">
    <property type="entry name" value="INOSITOL PHOSPHORYLCERAMIDE SYNTHASE REGULATORY SUBUNIT KEI1"/>
    <property type="match status" value="1"/>
</dbReference>
<feature type="compositionally biased region" description="Polar residues" evidence="1">
    <location>
        <begin position="319"/>
        <end position="331"/>
    </location>
</feature>
<dbReference type="InterPro" id="IPR013862">
    <property type="entry name" value="Kei1"/>
</dbReference>
<name>A0A2T0AI59_RHOTO</name>
<evidence type="ECO:0000313" key="3">
    <source>
        <dbReference type="EMBL" id="PRQ77679.1"/>
    </source>
</evidence>
<dbReference type="AlphaFoldDB" id="A0A2T0AI59"/>
<keyword evidence="2" id="KW-0812">Transmembrane</keyword>
<dbReference type="GO" id="GO:0000139">
    <property type="term" value="C:Golgi membrane"/>
    <property type="evidence" value="ECO:0007669"/>
    <property type="project" value="TreeGrafter"/>
</dbReference>
<dbReference type="GO" id="GO:0070916">
    <property type="term" value="C:inositol phosphoceramide synthase complex"/>
    <property type="evidence" value="ECO:0007669"/>
    <property type="project" value="TreeGrafter"/>
</dbReference>
<accession>A0A2T0AI59</accession>
<gene>
    <name evidence="3" type="ORF">AAT19DRAFT_8747</name>
</gene>
<reference evidence="3 4" key="1">
    <citation type="journal article" date="2018" name="Elife">
        <title>Functional genomics of lipid metabolism in the oleaginous yeast Rhodosporidium toruloides.</title>
        <authorList>
            <person name="Coradetti S.T."/>
            <person name="Pinel D."/>
            <person name="Geiselman G."/>
            <person name="Ito M."/>
            <person name="Mondo S."/>
            <person name="Reilly M.C."/>
            <person name="Cheng Y.F."/>
            <person name="Bauer S."/>
            <person name="Grigoriev I."/>
            <person name="Gladden J.M."/>
            <person name="Simmons B.A."/>
            <person name="Brem R."/>
            <person name="Arkin A.P."/>
            <person name="Skerker J.M."/>
        </authorList>
    </citation>
    <scope>NUCLEOTIDE SEQUENCE [LARGE SCALE GENOMIC DNA]</scope>
    <source>
        <strain evidence="3 4">NBRC 0880</strain>
    </source>
</reference>
<dbReference type="EMBL" id="LCTV02000001">
    <property type="protein sequence ID" value="PRQ77679.1"/>
    <property type="molecule type" value="Genomic_DNA"/>
</dbReference>
<dbReference type="OrthoDB" id="3338076at2759"/>
<proteinExistence type="predicted"/>
<keyword evidence="2" id="KW-0472">Membrane</keyword>
<feature type="compositionally biased region" description="Low complexity" evidence="1">
    <location>
        <begin position="403"/>
        <end position="419"/>
    </location>
</feature>
<protein>
    <submittedName>
        <fullName evidence="3">Inositolphosphorylceramide synthase subunit Kei1-domain containing protein</fullName>
    </submittedName>
</protein>